<dbReference type="Proteomes" id="UP001172684">
    <property type="component" value="Unassembled WGS sequence"/>
</dbReference>
<dbReference type="Pfam" id="PF08641">
    <property type="entry name" value="Mis14"/>
    <property type="match status" value="1"/>
</dbReference>
<reference evidence="1" key="1">
    <citation type="submission" date="2022-10" db="EMBL/GenBank/DDBJ databases">
        <title>Culturing micro-colonial fungi from biological soil crusts in the Mojave desert and describing Neophaeococcomyces mojavensis, and introducing the new genera and species Taxawa tesnikishii.</title>
        <authorList>
            <person name="Kurbessoian T."/>
            <person name="Stajich J.E."/>
        </authorList>
    </citation>
    <scope>NUCLEOTIDE SEQUENCE</scope>
    <source>
        <strain evidence="1">TK_1</strain>
    </source>
</reference>
<comment type="caution">
    <text evidence="1">The sequence shown here is derived from an EMBL/GenBank/DDBJ whole genome shotgun (WGS) entry which is preliminary data.</text>
</comment>
<evidence type="ECO:0000313" key="1">
    <source>
        <dbReference type="EMBL" id="KAJ9667878.1"/>
    </source>
</evidence>
<accession>A0ABQ9P1H0</accession>
<sequence>MDTAHRKIELQSPADFAYLQTNALRAARQKIDLHLPPSAAPAGEDALRRRVEELVDEYIRTTFASVKHNISINGMEAAEAEEPAGGEEYEPYDTRLSSHLQSLERQKEDLTTQVADLRRTAPLRAAQAFQTSFTRESETLDAKLKAEEEALLAEAEREGRLDIGQLQRWDEVQAMWERGTEGLVGLKGLTETVARLERAEGVVGYLEGK</sequence>
<gene>
    <name evidence="1" type="ORF">H2201_002064</name>
</gene>
<dbReference type="PANTHER" id="PTHR31749">
    <property type="entry name" value="KINETOCHORE-ASSOCIATED PROTEIN NSL1 HOMOLOG"/>
    <property type="match status" value="1"/>
</dbReference>
<organism evidence="1 2">
    <name type="scientific">Coniosporium apollinis</name>
    <dbReference type="NCBI Taxonomy" id="61459"/>
    <lineage>
        <taxon>Eukaryota</taxon>
        <taxon>Fungi</taxon>
        <taxon>Dikarya</taxon>
        <taxon>Ascomycota</taxon>
        <taxon>Pezizomycotina</taxon>
        <taxon>Dothideomycetes</taxon>
        <taxon>Dothideomycetes incertae sedis</taxon>
        <taxon>Coniosporium</taxon>
    </lineage>
</organism>
<dbReference type="EMBL" id="JAPDRL010000010">
    <property type="protein sequence ID" value="KAJ9667878.1"/>
    <property type="molecule type" value="Genomic_DNA"/>
</dbReference>
<evidence type="ECO:0000313" key="2">
    <source>
        <dbReference type="Proteomes" id="UP001172684"/>
    </source>
</evidence>
<keyword evidence="2" id="KW-1185">Reference proteome</keyword>
<dbReference type="InterPro" id="IPR013950">
    <property type="entry name" value="Mis14/Nsl1"/>
</dbReference>
<protein>
    <recommendedName>
        <fullName evidence="3">Kinetochore protein mis14</fullName>
    </recommendedName>
</protein>
<proteinExistence type="predicted"/>
<name>A0ABQ9P1H0_9PEZI</name>
<evidence type="ECO:0008006" key="3">
    <source>
        <dbReference type="Google" id="ProtNLM"/>
    </source>
</evidence>
<dbReference type="PANTHER" id="PTHR31749:SF3">
    <property type="entry name" value="KINETOCHORE-ASSOCIATED PROTEIN NSL1 HOMOLOG"/>
    <property type="match status" value="1"/>
</dbReference>